<keyword evidence="2" id="KW-1133">Transmembrane helix</keyword>
<feature type="compositionally biased region" description="Pro residues" evidence="1">
    <location>
        <begin position="75"/>
        <end position="84"/>
    </location>
</feature>
<name>A0A3L6SQ27_PANMI</name>
<feature type="compositionally biased region" description="Basic and acidic residues" evidence="1">
    <location>
        <begin position="35"/>
        <end position="48"/>
    </location>
</feature>
<dbReference type="AlphaFoldDB" id="A0A3L6SQ27"/>
<evidence type="ECO:0000256" key="1">
    <source>
        <dbReference type="SAM" id="MobiDB-lite"/>
    </source>
</evidence>
<evidence type="ECO:0000313" key="4">
    <source>
        <dbReference type="Proteomes" id="UP000275267"/>
    </source>
</evidence>
<feature type="region of interest" description="Disordered" evidence="1">
    <location>
        <begin position="27"/>
        <end position="58"/>
    </location>
</feature>
<feature type="compositionally biased region" description="Basic residues" evidence="1">
    <location>
        <begin position="85"/>
        <end position="94"/>
    </location>
</feature>
<keyword evidence="2" id="KW-0472">Membrane</keyword>
<feature type="transmembrane region" description="Helical" evidence="2">
    <location>
        <begin position="244"/>
        <end position="264"/>
    </location>
</feature>
<feature type="region of interest" description="Disordered" evidence="1">
    <location>
        <begin position="72"/>
        <end position="121"/>
    </location>
</feature>
<keyword evidence="4" id="KW-1185">Reference proteome</keyword>
<dbReference type="OrthoDB" id="205546at2759"/>
<reference evidence="4" key="1">
    <citation type="journal article" date="2019" name="Nat. Commun.">
        <title>The genome of broomcorn millet.</title>
        <authorList>
            <person name="Zou C."/>
            <person name="Miki D."/>
            <person name="Li D."/>
            <person name="Tang Q."/>
            <person name="Xiao L."/>
            <person name="Rajput S."/>
            <person name="Deng P."/>
            <person name="Jia W."/>
            <person name="Huang R."/>
            <person name="Zhang M."/>
            <person name="Sun Y."/>
            <person name="Hu J."/>
            <person name="Fu X."/>
            <person name="Schnable P.S."/>
            <person name="Li F."/>
            <person name="Zhang H."/>
            <person name="Feng B."/>
            <person name="Zhu X."/>
            <person name="Liu R."/>
            <person name="Schnable J.C."/>
            <person name="Zhu J.-K."/>
            <person name="Zhang H."/>
        </authorList>
    </citation>
    <scope>NUCLEOTIDE SEQUENCE [LARGE SCALE GENOMIC DNA]</scope>
</reference>
<feature type="compositionally biased region" description="Low complexity" evidence="1">
    <location>
        <begin position="95"/>
        <end position="107"/>
    </location>
</feature>
<gene>
    <name evidence="3" type="ORF">C2845_PM07G04940</name>
</gene>
<evidence type="ECO:0000256" key="2">
    <source>
        <dbReference type="SAM" id="Phobius"/>
    </source>
</evidence>
<comment type="caution">
    <text evidence="3">The sequence shown here is derived from an EMBL/GenBank/DDBJ whole genome shotgun (WGS) entry which is preliminary data.</text>
</comment>
<keyword evidence="2" id="KW-0812">Transmembrane</keyword>
<evidence type="ECO:0000313" key="3">
    <source>
        <dbReference type="EMBL" id="RLN24771.1"/>
    </source>
</evidence>
<dbReference type="STRING" id="4540.A0A3L6SQ27"/>
<proteinExistence type="predicted"/>
<dbReference type="EMBL" id="PQIB02000004">
    <property type="protein sequence ID" value="RLN24771.1"/>
    <property type="molecule type" value="Genomic_DNA"/>
</dbReference>
<sequence>MCFSHSRTWRARPVYFCLTRIGRLWKKNSKPLGPRTDHGRSTGNEHRATPRGPKSSIAKRIRDIRAKLAVLAAGAPPPPRPPCRSPRHRLRHRLPLQPLKPTRSLPGAGRGPPPPPAPASRRRAWPAVSAALFGAGFLLGPLLDGIHSRVGLQVYGNGALDVGPLHTHVLVPPLLGVLPHRRPAPPGHRREGAAQVQDHRERLDDGDVTALSAELYGAGVPSNVESYALFAGAEFAWLFLDGSWLGFALACLVGTVCPLAYIPLIKLLGCWSYPNADVHLFGEGLVSWTTTCYFVYTPFLANLARWLDARLAAADGGAGAEGDDGAAPS</sequence>
<accession>A0A3L6SQ27</accession>
<dbReference type="Proteomes" id="UP000275267">
    <property type="component" value="Unassembled WGS sequence"/>
</dbReference>
<dbReference type="PANTHER" id="PTHR36774">
    <property type="entry name" value="INSULIN-INDUCED PROTEIN"/>
    <property type="match status" value="1"/>
</dbReference>
<dbReference type="PANTHER" id="PTHR36774:SF1">
    <property type="entry name" value="INSULIN-INDUCED PROTEIN"/>
    <property type="match status" value="1"/>
</dbReference>
<protein>
    <submittedName>
        <fullName evidence="3">Uncharacterized protein</fullName>
    </submittedName>
</protein>
<organism evidence="3 4">
    <name type="scientific">Panicum miliaceum</name>
    <name type="common">Proso millet</name>
    <name type="synonym">Broomcorn millet</name>
    <dbReference type="NCBI Taxonomy" id="4540"/>
    <lineage>
        <taxon>Eukaryota</taxon>
        <taxon>Viridiplantae</taxon>
        <taxon>Streptophyta</taxon>
        <taxon>Embryophyta</taxon>
        <taxon>Tracheophyta</taxon>
        <taxon>Spermatophyta</taxon>
        <taxon>Magnoliopsida</taxon>
        <taxon>Liliopsida</taxon>
        <taxon>Poales</taxon>
        <taxon>Poaceae</taxon>
        <taxon>PACMAD clade</taxon>
        <taxon>Panicoideae</taxon>
        <taxon>Panicodae</taxon>
        <taxon>Paniceae</taxon>
        <taxon>Panicinae</taxon>
        <taxon>Panicum</taxon>
        <taxon>Panicum sect. Panicum</taxon>
    </lineage>
</organism>